<name>A0ABV1XK62_9ACTN</name>
<gene>
    <name evidence="3" type="ORF">ABT384_04290</name>
</gene>
<proteinExistence type="predicted"/>
<keyword evidence="4" id="KW-1185">Reference proteome</keyword>
<dbReference type="RefSeq" id="WP_190069337.1">
    <property type="nucleotide sequence ID" value="NZ_BNBM01000003.1"/>
</dbReference>
<keyword evidence="2" id="KW-0472">Membrane</keyword>
<organism evidence="3 4">
    <name type="scientific">Streptomyces lanatus</name>
    <dbReference type="NCBI Taxonomy" id="66900"/>
    <lineage>
        <taxon>Bacteria</taxon>
        <taxon>Bacillati</taxon>
        <taxon>Actinomycetota</taxon>
        <taxon>Actinomycetes</taxon>
        <taxon>Kitasatosporales</taxon>
        <taxon>Streptomycetaceae</taxon>
        <taxon>Streptomyces</taxon>
    </lineage>
</organism>
<dbReference type="EMBL" id="JBEPFB010000002">
    <property type="protein sequence ID" value="MER7371865.1"/>
    <property type="molecule type" value="Genomic_DNA"/>
</dbReference>
<keyword evidence="2" id="KW-1133">Transmembrane helix</keyword>
<dbReference type="Proteomes" id="UP001486207">
    <property type="component" value="Unassembled WGS sequence"/>
</dbReference>
<comment type="caution">
    <text evidence="3">The sequence shown here is derived from an EMBL/GenBank/DDBJ whole genome shotgun (WGS) entry which is preliminary data.</text>
</comment>
<keyword evidence="2" id="KW-0812">Transmembrane</keyword>
<evidence type="ECO:0000256" key="2">
    <source>
        <dbReference type="SAM" id="Phobius"/>
    </source>
</evidence>
<accession>A0ABV1XK62</accession>
<sequence length="229" mass="24509">MPEATAPAPESGSPSPALRALGCGCATLIGLPLGAVLLLIATLAWDNRGSTDFPRVAPGDMASRAFQRSQEAYDVMGFTRTVRPGATDNGGVGPENTFGSDFCWTSGPLGLEDKTVDGAYSISHSWALDHVPASEAVAGLRRLHQRLRDDGWEVTAYREGGKTEDWRLTTHRDDGEEGDEGMSFTWYPDREYFMGGVTMPCAYDPGWKTGDIGPSGEQETPPALGPSQP</sequence>
<evidence type="ECO:0000313" key="4">
    <source>
        <dbReference type="Proteomes" id="UP001486207"/>
    </source>
</evidence>
<feature type="transmembrane region" description="Helical" evidence="2">
    <location>
        <begin position="17"/>
        <end position="45"/>
    </location>
</feature>
<feature type="region of interest" description="Disordered" evidence="1">
    <location>
        <begin position="208"/>
        <end position="229"/>
    </location>
</feature>
<evidence type="ECO:0000256" key="1">
    <source>
        <dbReference type="SAM" id="MobiDB-lite"/>
    </source>
</evidence>
<protein>
    <submittedName>
        <fullName evidence="3">Uncharacterized protein</fullName>
    </submittedName>
</protein>
<reference evidence="3 4" key="1">
    <citation type="submission" date="2024-06" db="EMBL/GenBank/DDBJ databases">
        <title>The Natural Products Discovery Center: Release of the First 8490 Sequenced Strains for Exploring Actinobacteria Biosynthetic Diversity.</title>
        <authorList>
            <person name="Kalkreuter E."/>
            <person name="Kautsar S.A."/>
            <person name="Yang D."/>
            <person name="Bader C.D."/>
            <person name="Teijaro C.N."/>
            <person name="Fluegel L."/>
            <person name="Davis C.M."/>
            <person name="Simpson J.R."/>
            <person name="Lauterbach L."/>
            <person name="Steele A.D."/>
            <person name="Gui C."/>
            <person name="Meng S."/>
            <person name="Li G."/>
            <person name="Viehrig K."/>
            <person name="Ye F."/>
            <person name="Su P."/>
            <person name="Kiefer A.F."/>
            <person name="Nichols A."/>
            <person name="Cepeda A.J."/>
            <person name="Yan W."/>
            <person name="Fan B."/>
            <person name="Jiang Y."/>
            <person name="Adhikari A."/>
            <person name="Zheng C.-J."/>
            <person name="Schuster L."/>
            <person name="Cowan T.M."/>
            <person name="Smanski M.J."/>
            <person name="Chevrette M.G."/>
            <person name="De Carvalho L.P.S."/>
            <person name="Shen B."/>
        </authorList>
    </citation>
    <scope>NUCLEOTIDE SEQUENCE [LARGE SCALE GENOMIC DNA]</scope>
    <source>
        <strain evidence="3 4">NPDC000155</strain>
    </source>
</reference>
<evidence type="ECO:0000313" key="3">
    <source>
        <dbReference type="EMBL" id="MER7371865.1"/>
    </source>
</evidence>